<dbReference type="AlphaFoldDB" id="K2GS30"/>
<proteinExistence type="predicted"/>
<comment type="caution">
    <text evidence="1">The sequence shown here is derived from an EMBL/GenBank/DDBJ whole genome shotgun (WGS) entry which is preliminary data.</text>
</comment>
<dbReference type="EMBL" id="AMFJ01000955">
    <property type="protein sequence ID" value="EKE26105.1"/>
    <property type="molecule type" value="Genomic_DNA"/>
</dbReference>
<organism evidence="1">
    <name type="scientific">uncultured bacterium</name>
    <name type="common">gcode 4</name>
    <dbReference type="NCBI Taxonomy" id="1234023"/>
    <lineage>
        <taxon>Bacteria</taxon>
        <taxon>environmental samples</taxon>
    </lineage>
</organism>
<protein>
    <submittedName>
        <fullName evidence="1">Uncharacterized protein</fullName>
    </submittedName>
</protein>
<sequence length="142" mass="17187">MNIIQDNIKHQLIKRSRISLETIKRVWTITILILSLNANPAESAVINWININNEQDKFCYARAVVYNDIYIMMDNWEKNDKILNAIVKKYFEWKNMEDEILKMIEKVELNFSRMFINDYNKTLHFYFNRCSLEETIKDLQDK</sequence>
<reference evidence="1" key="1">
    <citation type="journal article" date="2012" name="Science">
        <title>Fermentation, hydrogen, and sulfur metabolism in multiple uncultivated bacterial phyla.</title>
        <authorList>
            <person name="Wrighton K.C."/>
            <person name="Thomas B.C."/>
            <person name="Sharon I."/>
            <person name="Miller C.S."/>
            <person name="Castelle C.J."/>
            <person name="VerBerkmoes N.C."/>
            <person name="Wilkins M.J."/>
            <person name="Hettich R.L."/>
            <person name="Lipton M.S."/>
            <person name="Williams K.H."/>
            <person name="Long P.E."/>
            <person name="Banfield J.F."/>
        </authorList>
    </citation>
    <scope>NUCLEOTIDE SEQUENCE [LARGE SCALE GENOMIC DNA]</scope>
</reference>
<accession>K2GS30</accession>
<name>K2GS30_9BACT</name>
<evidence type="ECO:0000313" key="1">
    <source>
        <dbReference type="EMBL" id="EKE26105.1"/>
    </source>
</evidence>
<gene>
    <name evidence="1" type="ORF">ACD_4C00439G0007</name>
</gene>